<dbReference type="EMBL" id="JAGGNH010000007">
    <property type="protein sequence ID" value="KAJ0967361.1"/>
    <property type="molecule type" value="Genomic_DNA"/>
</dbReference>
<dbReference type="Proteomes" id="UP001085076">
    <property type="component" value="Miscellaneous, Linkage group lg07"/>
</dbReference>
<evidence type="ECO:0000313" key="2">
    <source>
        <dbReference type="Proteomes" id="UP001085076"/>
    </source>
</evidence>
<reference evidence="1" key="2">
    <citation type="journal article" date="2022" name="Hortic Res">
        <title>The genome of Dioscorea zingiberensis sheds light on the biosynthesis, origin and evolution of the medicinally important diosgenin saponins.</title>
        <authorList>
            <person name="Li Y."/>
            <person name="Tan C."/>
            <person name="Li Z."/>
            <person name="Guo J."/>
            <person name="Li S."/>
            <person name="Chen X."/>
            <person name="Wang C."/>
            <person name="Dai X."/>
            <person name="Yang H."/>
            <person name="Song W."/>
            <person name="Hou L."/>
            <person name="Xu J."/>
            <person name="Tong Z."/>
            <person name="Xu A."/>
            <person name="Yuan X."/>
            <person name="Wang W."/>
            <person name="Yang Q."/>
            <person name="Chen L."/>
            <person name="Sun Z."/>
            <person name="Wang K."/>
            <person name="Pan B."/>
            <person name="Chen J."/>
            <person name="Bao Y."/>
            <person name="Liu F."/>
            <person name="Qi X."/>
            <person name="Gang D.R."/>
            <person name="Wen J."/>
            <person name="Li J."/>
        </authorList>
    </citation>
    <scope>NUCLEOTIDE SEQUENCE</scope>
    <source>
        <strain evidence="1">Dzin_1.0</strain>
    </source>
</reference>
<dbReference type="PANTHER" id="PTHR36702:SF1">
    <property type="entry name" value="HOLLIDAY JUNCTION RESOLVASE"/>
    <property type="match status" value="1"/>
</dbReference>
<organism evidence="1 2">
    <name type="scientific">Dioscorea zingiberensis</name>
    <dbReference type="NCBI Taxonomy" id="325984"/>
    <lineage>
        <taxon>Eukaryota</taxon>
        <taxon>Viridiplantae</taxon>
        <taxon>Streptophyta</taxon>
        <taxon>Embryophyta</taxon>
        <taxon>Tracheophyta</taxon>
        <taxon>Spermatophyta</taxon>
        <taxon>Magnoliopsida</taxon>
        <taxon>Liliopsida</taxon>
        <taxon>Dioscoreales</taxon>
        <taxon>Dioscoreaceae</taxon>
        <taxon>Dioscorea</taxon>
    </lineage>
</organism>
<dbReference type="PANTHER" id="PTHR36702">
    <property type="entry name" value="HOLLIDAY JUNCTION RESOLVASE"/>
    <property type="match status" value="1"/>
</dbReference>
<dbReference type="Pfam" id="PF14868">
    <property type="entry name" value="DUF4487"/>
    <property type="match status" value="2"/>
</dbReference>
<dbReference type="OrthoDB" id="1925340at2759"/>
<keyword evidence="2" id="KW-1185">Reference proteome</keyword>
<dbReference type="InterPro" id="IPR027902">
    <property type="entry name" value="DUF4487"/>
</dbReference>
<protein>
    <submittedName>
        <fullName evidence="1">Uncharacterized protein</fullName>
    </submittedName>
</protein>
<sequence>MEGENKGGDLRSLLEAIKACDDVETRVSLISQVGDSYQSETSDIAFLVQHLICILNKKILNVAAKFLESVDSNCFTQFLILGTKVSAWCRKHLLMAVESCGELTEEQHSVIFFQLVLDSLNFSSASIATLTRSPIIGEKVEMLIIEDFILEQLNLTKSSVLEIKRFHPIASEVLKMVQIILDALIKLCRAYSLAIDLDSHKLNKRNADKVNVTGVDYVSHVISITACTIENLYELGTFAASGGGSLVTILNLSWKGVVSLLQLIKGILVERLNVGDIILSLVSLATESLRCAAEAWSSFPREPVPISDAKRVFLPIKFFLINAVRISSDYPHEAVGIYKEITLCVLSISSLSILWSSEKHLRSLTEGLVELVEPTSLLLLHTLLNSADVSSEAKCQILDWLFAVQMDFDPINLDKGFDVASKLISLDSILATSCDAMPQSDILLLGRVMVFLNLLKTSQALREDMVVSISSKLDCLLDLLMHEDIYTNILGLEVPVSCGSSSPGVVWQLMFSFILHTLKTFMIVATSSHLAWTEVETFLLCNFLHPHFLCQELVMELWCFLVRHAELDMVHQMIYGLFSLLKIIASSESSLTPFCPLRKMTSSICILLTHATPATVDQVYNSILSDNDSYLSSIISMALLMEGFPLVSLSDNVKMLANQKVHSEFCGFLEKYFKDHEPKVCISGLHGLPVYCLSSALLSWLRSMKENHAKLLTAALDIISNMKHVYASDKIGELVLDLKTLFISGSTDSNAFLYQLKPSLASFMAKLCHIELAEAEESVLGSALYDLYHVLLRDRHWAFIHLAIAAFGYFAARTSWTELWRFVPRDAALSFDVNTGTEANEDRFMCELKAYLEKEVALSVVGPCKEQLSLLAKEGMMLKKKFKLDSIIPQVTRSETVEVVDIDEDCMRVKKRKLPNGINEGIELLQNGVKVMKGALAQTDSSELKDSLSSHVSRLQDVISNMMDLTNTP</sequence>
<gene>
    <name evidence="1" type="ORF">J5N97_024278</name>
</gene>
<proteinExistence type="predicted"/>
<dbReference type="AlphaFoldDB" id="A0A9D5C640"/>
<comment type="caution">
    <text evidence="1">The sequence shown here is derived from an EMBL/GenBank/DDBJ whole genome shotgun (WGS) entry which is preliminary data.</text>
</comment>
<accession>A0A9D5C640</accession>
<evidence type="ECO:0000313" key="1">
    <source>
        <dbReference type="EMBL" id="KAJ0967361.1"/>
    </source>
</evidence>
<reference evidence="1" key="1">
    <citation type="submission" date="2021-03" db="EMBL/GenBank/DDBJ databases">
        <authorList>
            <person name="Li Z."/>
            <person name="Yang C."/>
        </authorList>
    </citation>
    <scope>NUCLEOTIDE SEQUENCE</scope>
    <source>
        <strain evidence="1">Dzin_1.0</strain>
        <tissue evidence="1">Leaf</tissue>
    </source>
</reference>
<name>A0A9D5C640_9LILI</name>